<comment type="caution">
    <text evidence="3">The sequence shown here is derived from an EMBL/GenBank/DDBJ whole genome shotgun (WGS) entry which is preliminary data.</text>
</comment>
<protein>
    <submittedName>
        <fullName evidence="3">DUF4179 domain-containing protein</fullName>
    </submittedName>
</protein>
<keyword evidence="1" id="KW-0812">Transmembrane</keyword>
<evidence type="ECO:0000259" key="2">
    <source>
        <dbReference type="Pfam" id="PF13786"/>
    </source>
</evidence>
<sequence length="438" mass="49536">MKEKLFHEEAKKLNVPKDEVLAAINLGIEKGEKAKSKPSSRRVPFIISAAATVMIVSSLLVPSISHVLAEAPIVGGMYEKFNDVVGRSLESQQLITQLDEKATSRGIDVSITSSYFDGAVVGVTFEVEGKVKKDRDGNVIGFYEIFNGDSRISETRELVYLKESKDGWSGQIQISYPYSDLPANTTLPLTFMSFGEKEGTWRFDVPIKQLPYEEVALDVEREIPDLDLKLKLHTLIKGNSSAAIDYSVYLPEKFDDIRFEVSDQDRTSNQIYNRQSGLNKGRLTILQDVSGEYLEVVPQFTLHEVDQFITLNQLTPVKIISNRQDLSVQIENMKVDGEQFTIDFQVNNGDRKGREFSLFDGFARSDVTLVKETRKEIYEEPIEHTISVLDKKSLRFRSTFNLKDINDFNKNDYVVRVSLGALSTNLPIELEPIKIDLK</sequence>
<organism evidence="3 4">
    <name type="scientific">Bacillus suaedaesalsae</name>
    <dbReference type="NCBI Taxonomy" id="2810349"/>
    <lineage>
        <taxon>Bacteria</taxon>
        <taxon>Bacillati</taxon>
        <taxon>Bacillota</taxon>
        <taxon>Bacilli</taxon>
        <taxon>Bacillales</taxon>
        <taxon>Bacillaceae</taxon>
        <taxon>Bacillus</taxon>
    </lineage>
</organism>
<proteinExistence type="predicted"/>
<evidence type="ECO:0000256" key="1">
    <source>
        <dbReference type="SAM" id="Phobius"/>
    </source>
</evidence>
<dbReference type="Pfam" id="PF13786">
    <property type="entry name" value="DUF4179"/>
    <property type="match status" value="1"/>
</dbReference>
<accession>A0ABS2DEI8</accession>
<dbReference type="Gene3D" id="2.60.40.1630">
    <property type="entry name" value="bacillus anthracis domain"/>
    <property type="match status" value="1"/>
</dbReference>
<reference evidence="3 4" key="1">
    <citation type="submission" date="2021-02" db="EMBL/GenBank/DDBJ databases">
        <title>Bacillus sp. RD4P76, an endophyte from a halophyte.</title>
        <authorList>
            <person name="Sun J.-Q."/>
        </authorList>
    </citation>
    <scope>NUCLEOTIDE SEQUENCE [LARGE SCALE GENOMIC DNA]</scope>
    <source>
        <strain evidence="3 4">RD4P76</strain>
    </source>
</reference>
<keyword evidence="4" id="KW-1185">Reference proteome</keyword>
<evidence type="ECO:0000313" key="3">
    <source>
        <dbReference type="EMBL" id="MBM6616877.1"/>
    </source>
</evidence>
<feature type="transmembrane region" description="Helical" evidence="1">
    <location>
        <begin position="43"/>
        <end position="61"/>
    </location>
</feature>
<keyword evidence="1" id="KW-1133">Transmembrane helix</keyword>
<keyword evidence="1" id="KW-0472">Membrane</keyword>
<evidence type="ECO:0000313" key="4">
    <source>
        <dbReference type="Proteomes" id="UP001518925"/>
    </source>
</evidence>
<dbReference type="Proteomes" id="UP001518925">
    <property type="component" value="Unassembled WGS sequence"/>
</dbReference>
<gene>
    <name evidence="3" type="ORF">JR050_04160</name>
</gene>
<dbReference type="InterPro" id="IPR025436">
    <property type="entry name" value="DUF4179"/>
</dbReference>
<name>A0ABS2DEI8_9BACI</name>
<dbReference type="EMBL" id="JAFELM010000016">
    <property type="protein sequence ID" value="MBM6616877.1"/>
    <property type="molecule type" value="Genomic_DNA"/>
</dbReference>
<dbReference type="RefSeq" id="WP_204202248.1">
    <property type="nucleotide sequence ID" value="NZ_JAFELM010000016.1"/>
</dbReference>
<feature type="domain" description="DUF4179" evidence="2">
    <location>
        <begin position="44"/>
        <end position="128"/>
    </location>
</feature>